<dbReference type="PANTHER" id="PTHR18934">
    <property type="entry name" value="ATP-DEPENDENT RNA HELICASE"/>
    <property type="match status" value="1"/>
</dbReference>
<dbReference type="InterPro" id="IPR011709">
    <property type="entry name" value="DEAD-box_helicase_OB_fold"/>
</dbReference>
<protein>
    <recommendedName>
        <fullName evidence="1">RNA helicase</fullName>
        <ecNumber evidence="1">3.6.4.13</ecNumber>
    </recommendedName>
</protein>
<dbReference type="GO" id="GO:0004386">
    <property type="term" value="F:helicase activity"/>
    <property type="evidence" value="ECO:0007669"/>
    <property type="project" value="UniProtKB-KW"/>
</dbReference>
<keyword evidence="2" id="KW-0547">Nucleotide-binding</keyword>
<dbReference type="SMART" id="SM00490">
    <property type="entry name" value="HELICc"/>
    <property type="match status" value="1"/>
</dbReference>
<comment type="caution">
    <text evidence="10">The sequence shown here is derived from an EMBL/GenBank/DDBJ whole genome shotgun (WGS) entry which is preliminary data.</text>
</comment>
<evidence type="ECO:0000259" key="8">
    <source>
        <dbReference type="PROSITE" id="PS51192"/>
    </source>
</evidence>
<evidence type="ECO:0000259" key="9">
    <source>
        <dbReference type="PROSITE" id="PS51194"/>
    </source>
</evidence>
<dbReference type="Gene3D" id="3.40.50.300">
    <property type="entry name" value="P-loop containing nucleotide triphosphate hydrolases"/>
    <property type="match status" value="2"/>
</dbReference>
<dbReference type="Pfam" id="PF04408">
    <property type="entry name" value="WHD_HA2"/>
    <property type="match status" value="1"/>
</dbReference>
<feature type="domain" description="Helicase C-terminal" evidence="9">
    <location>
        <begin position="305"/>
        <end position="484"/>
    </location>
</feature>
<dbReference type="PROSITE" id="PS51192">
    <property type="entry name" value="HELICASE_ATP_BIND_1"/>
    <property type="match status" value="1"/>
</dbReference>
<dbReference type="InterPro" id="IPR001650">
    <property type="entry name" value="Helicase_C-like"/>
</dbReference>
<evidence type="ECO:0000256" key="4">
    <source>
        <dbReference type="ARBA" id="ARBA00022806"/>
    </source>
</evidence>
<dbReference type="Gene3D" id="1.20.120.1080">
    <property type="match status" value="1"/>
</dbReference>
<evidence type="ECO:0000256" key="3">
    <source>
        <dbReference type="ARBA" id="ARBA00022801"/>
    </source>
</evidence>
<dbReference type="InterPro" id="IPR048333">
    <property type="entry name" value="HA2_WH"/>
</dbReference>
<dbReference type="PANTHER" id="PTHR18934:SF271">
    <property type="entry name" value="ATP-DEPENDENT RNA HELICASE DHX40-RELATED"/>
    <property type="match status" value="1"/>
</dbReference>
<dbReference type="Pfam" id="PF21010">
    <property type="entry name" value="HA2_C"/>
    <property type="match status" value="1"/>
</dbReference>
<dbReference type="EMBL" id="BAAFST010000011">
    <property type="protein sequence ID" value="GAB1296622.1"/>
    <property type="molecule type" value="Genomic_DNA"/>
</dbReference>
<dbReference type="SMART" id="SM00847">
    <property type="entry name" value="HA2"/>
    <property type="match status" value="1"/>
</dbReference>
<dbReference type="InterPro" id="IPR014001">
    <property type="entry name" value="Helicase_ATP-bd"/>
</dbReference>
<evidence type="ECO:0000313" key="10">
    <source>
        <dbReference type="EMBL" id="GAB1296622.1"/>
    </source>
</evidence>
<dbReference type="InterPro" id="IPR007502">
    <property type="entry name" value="Helicase-assoc_dom"/>
</dbReference>
<dbReference type="SUPFAM" id="SSF52540">
    <property type="entry name" value="P-loop containing nucleoside triphosphate hydrolases"/>
    <property type="match status" value="2"/>
</dbReference>
<evidence type="ECO:0000256" key="1">
    <source>
        <dbReference type="ARBA" id="ARBA00012552"/>
    </source>
</evidence>
<evidence type="ECO:0000256" key="7">
    <source>
        <dbReference type="SAM" id="MobiDB-lite"/>
    </source>
</evidence>
<evidence type="ECO:0000256" key="5">
    <source>
        <dbReference type="ARBA" id="ARBA00022840"/>
    </source>
</evidence>
<keyword evidence="5" id="KW-0067">ATP-binding</keyword>
<dbReference type="Pfam" id="PF00271">
    <property type="entry name" value="Helicase_C"/>
    <property type="match status" value="1"/>
</dbReference>
<evidence type="ECO:0000256" key="6">
    <source>
        <dbReference type="ARBA" id="ARBA00047984"/>
    </source>
</evidence>
<dbReference type="InterPro" id="IPR002464">
    <property type="entry name" value="DNA/RNA_helicase_DEAH_CS"/>
</dbReference>
<dbReference type="Pfam" id="PF07717">
    <property type="entry name" value="OB_NTP_bind"/>
    <property type="match status" value="1"/>
</dbReference>
<dbReference type="PROSITE" id="PS00690">
    <property type="entry name" value="DEAH_ATP_HELICASE"/>
    <property type="match status" value="1"/>
</dbReference>
<gene>
    <name evidence="10" type="ORF">APTSU1_001185700</name>
</gene>
<dbReference type="InterPro" id="IPR027417">
    <property type="entry name" value="P-loop_NTPase"/>
</dbReference>
<reference evidence="10 11" key="1">
    <citation type="submission" date="2024-08" db="EMBL/GenBank/DDBJ databases">
        <title>The draft genome of Apodemus speciosus.</title>
        <authorList>
            <person name="Nabeshima K."/>
            <person name="Suzuki S."/>
            <person name="Onuma M."/>
        </authorList>
    </citation>
    <scope>NUCLEOTIDE SEQUENCE [LARGE SCALE GENOMIC DNA]</scope>
    <source>
        <strain evidence="10">IB14-021</strain>
    </source>
</reference>
<feature type="region of interest" description="Disordered" evidence="7">
    <location>
        <begin position="794"/>
        <end position="839"/>
    </location>
</feature>
<name>A0ABQ0FBI9_APOSI</name>
<keyword evidence="3" id="KW-0378">Hydrolase</keyword>
<dbReference type="CDD" id="cd18791">
    <property type="entry name" value="SF2_C_RHA"/>
    <property type="match status" value="1"/>
</dbReference>
<accession>A0ABQ0FBI9</accession>
<dbReference type="SMART" id="SM00487">
    <property type="entry name" value="DEXDc"/>
    <property type="match status" value="1"/>
</dbReference>
<sequence length="839" mass="94432">MLEEKGCTSQEGGTTPTFPIQKQRKKLIQAVRDNSFLIVTGNTGSGKTTQLPKYLYEAGFLSTCRTECACRCWRVTFGSRFSPADVGSGVELRSSGFSQHGMIGVTQPRKVAAISVAQRVAEEMKCTLGSKVGYQVRFDDCSSKYRVSLCSPGCPGTHCVDQAGLGLRNPPASASTSQSTGITGETAIKYMTDGCLLKHILGDPNLNKFSVIILDEAHERTLTTDILFGLLKKLFQDKSPNRKEHLKVVVMSATMELAKLSAFFGNCPIFDIPGRLYPVREKFCNLIGPRDRENTAYIQAIVKVTMDIHLNEMAGDILVFLTGQFEIEKSCELLFQMAESVDYDYDVQDTTLDGLLILPCYGSMTTDQQRRIFLPPPPGIRKCVISTNISATSLTIDGIRYVVDGGFVKQLNHNPRLGLDILEVVPISKSEALQRSGRAGRTATGKCFRIYSKDFWNQCMPDHVIPEIKRTSLTSVVLTLKCLAIHDVISPRRAEVERLLGGVFPYLDPPNERLILEALKQLYQCDAIDRSGHVTRLGLSMVEFPLPPHLTCAVIRAASLDCEDLLLPIAAMLSVENVFIRPELPCPIDPEYQKEAEQRHRELAAKAGGFNDFATLAVIFEQCKSSGAPASWCQKHWIHWRCLFSAFRVEAQLRELIRKLKQQSDFPRETFEGPKHEVLRRCLCAGYFKNVARRSVGRTFCTMDGRGSPVHIHPSSALHEQETKLEWIIFHEVLVTTKVYARIVCPIRYEWVRDLLPKLHELNAHDLSSVARREMREDARRKWTNKENVKQLKDGISKEVLKKMQRRNDDKSISDARARFLERKQQRTQDHSDTLKETG</sequence>
<evidence type="ECO:0000256" key="2">
    <source>
        <dbReference type="ARBA" id="ARBA00022741"/>
    </source>
</evidence>
<keyword evidence="4 10" id="KW-0347">Helicase</keyword>
<dbReference type="EC" id="3.6.4.13" evidence="1"/>
<organism evidence="10 11">
    <name type="scientific">Apodemus speciosus</name>
    <name type="common">Large Japanese field mouse</name>
    <dbReference type="NCBI Taxonomy" id="105296"/>
    <lineage>
        <taxon>Eukaryota</taxon>
        <taxon>Metazoa</taxon>
        <taxon>Chordata</taxon>
        <taxon>Craniata</taxon>
        <taxon>Vertebrata</taxon>
        <taxon>Euteleostomi</taxon>
        <taxon>Mammalia</taxon>
        <taxon>Eutheria</taxon>
        <taxon>Euarchontoglires</taxon>
        <taxon>Glires</taxon>
        <taxon>Rodentia</taxon>
        <taxon>Myomorpha</taxon>
        <taxon>Muroidea</taxon>
        <taxon>Muridae</taxon>
        <taxon>Murinae</taxon>
        <taxon>Apodemus</taxon>
    </lineage>
</organism>
<comment type="catalytic activity">
    <reaction evidence="6">
        <text>ATP + H2O = ADP + phosphate + H(+)</text>
        <dbReference type="Rhea" id="RHEA:13065"/>
        <dbReference type="ChEBI" id="CHEBI:15377"/>
        <dbReference type="ChEBI" id="CHEBI:15378"/>
        <dbReference type="ChEBI" id="CHEBI:30616"/>
        <dbReference type="ChEBI" id="CHEBI:43474"/>
        <dbReference type="ChEBI" id="CHEBI:456216"/>
        <dbReference type="EC" id="3.6.4.13"/>
    </reaction>
</comment>
<dbReference type="Proteomes" id="UP001623349">
    <property type="component" value="Unassembled WGS sequence"/>
</dbReference>
<dbReference type="PROSITE" id="PS51194">
    <property type="entry name" value="HELICASE_CTER"/>
    <property type="match status" value="1"/>
</dbReference>
<proteinExistence type="predicted"/>
<feature type="domain" description="Helicase ATP-binding" evidence="8">
    <location>
        <begin position="28"/>
        <end position="273"/>
    </location>
</feature>
<keyword evidence="11" id="KW-1185">Reference proteome</keyword>
<evidence type="ECO:0000313" key="11">
    <source>
        <dbReference type="Proteomes" id="UP001623349"/>
    </source>
</evidence>